<dbReference type="GO" id="GO:0009279">
    <property type="term" value="C:cell outer membrane"/>
    <property type="evidence" value="ECO:0007669"/>
    <property type="project" value="UniProtKB-SubCell"/>
</dbReference>
<dbReference type="SUPFAM" id="SSF56935">
    <property type="entry name" value="Porins"/>
    <property type="match status" value="1"/>
</dbReference>
<evidence type="ECO:0000256" key="4">
    <source>
        <dbReference type="ARBA" id="ARBA00022496"/>
    </source>
</evidence>
<comment type="subcellular location">
    <subcellularLocation>
        <location evidence="1 11">Cell outer membrane</location>
        <topology evidence="1 11">Multi-pass membrane protein</topology>
    </subcellularLocation>
</comment>
<dbReference type="AlphaFoldDB" id="A0A9W6MPL2"/>
<dbReference type="Gene3D" id="2.40.170.20">
    <property type="entry name" value="TonB-dependent receptor, beta-barrel domain"/>
    <property type="match status" value="1"/>
</dbReference>
<comment type="similarity">
    <text evidence="11 12">Belongs to the TonB-dependent receptor family.</text>
</comment>
<evidence type="ECO:0000256" key="9">
    <source>
        <dbReference type="ARBA" id="ARBA00023136"/>
    </source>
</evidence>
<dbReference type="CDD" id="cd01347">
    <property type="entry name" value="ligand_gated_channel"/>
    <property type="match status" value="1"/>
</dbReference>
<evidence type="ECO:0000256" key="11">
    <source>
        <dbReference type="PROSITE-ProRule" id="PRU01360"/>
    </source>
</evidence>
<dbReference type="PANTHER" id="PTHR32552:SF81">
    <property type="entry name" value="TONB-DEPENDENT OUTER MEMBRANE RECEPTOR"/>
    <property type="match status" value="1"/>
</dbReference>
<dbReference type="EMBL" id="BSFE01000009">
    <property type="protein sequence ID" value="GLK53292.1"/>
    <property type="molecule type" value="Genomic_DNA"/>
</dbReference>
<keyword evidence="5 11" id="KW-0812">Transmembrane</keyword>
<evidence type="ECO:0000256" key="12">
    <source>
        <dbReference type="RuleBase" id="RU003357"/>
    </source>
</evidence>
<reference evidence="16" key="2">
    <citation type="submission" date="2023-01" db="EMBL/GenBank/DDBJ databases">
        <authorList>
            <person name="Sun Q."/>
            <person name="Evtushenko L."/>
        </authorList>
    </citation>
    <scope>NUCLEOTIDE SEQUENCE</scope>
    <source>
        <strain evidence="16">VKM B-1513</strain>
    </source>
</reference>
<dbReference type="PANTHER" id="PTHR32552">
    <property type="entry name" value="FERRICHROME IRON RECEPTOR-RELATED"/>
    <property type="match status" value="1"/>
</dbReference>
<evidence type="ECO:0000256" key="1">
    <source>
        <dbReference type="ARBA" id="ARBA00004571"/>
    </source>
</evidence>
<feature type="domain" description="TonB-dependent receptor plug" evidence="15">
    <location>
        <begin position="54"/>
        <end position="161"/>
    </location>
</feature>
<evidence type="ECO:0000259" key="14">
    <source>
        <dbReference type="Pfam" id="PF00593"/>
    </source>
</evidence>
<dbReference type="InterPro" id="IPR039426">
    <property type="entry name" value="TonB-dep_rcpt-like"/>
</dbReference>
<feature type="chain" id="PRO_5040788901" evidence="13">
    <location>
        <begin position="26"/>
        <end position="735"/>
    </location>
</feature>
<reference evidence="16" key="1">
    <citation type="journal article" date="2014" name="Int. J. Syst. Evol. Microbiol.">
        <title>Complete genome sequence of Corynebacterium casei LMG S-19264T (=DSM 44701T), isolated from a smear-ripened cheese.</title>
        <authorList>
            <consortium name="US DOE Joint Genome Institute (JGI-PGF)"/>
            <person name="Walter F."/>
            <person name="Albersmeier A."/>
            <person name="Kalinowski J."/>
            <person name="Ruckert C."/>
        </authorList>
    </citation>
    <scope>NUCLEOTIDE SEQUENCE</scope>
    <source>
        <strain evidence="16">VKM B-1513</strain>
    </source>
</reference>
<dbReference type="InterPro" id="IPR000531">
    <property type="entry name" value="Beta-barrel_TonB"/>
</dbReference>
<dbReference type="Proteomes" id="UP001143486">
    <property type="component" value="Unassembled WGS sequence"/>
</dbReference>
<keyword evidence="2 11" id="KW-0813">Transport</keyword>
<keyword evidence="17" id="KW-1185">Reference proteome</keyword>
<dbReference type="InterPro" id="IPR012910">
    <property type="entry name" value="Plug_dom"/>
</dbReference>
<dbReference type="Pfam" id="PF07715">
    <property type="entry name" value="Plug"/>
    <property type="match status" value="1"/>
</dbReference>
<evidence type="ECO:0000256" key="5">
    <source>
        <dbReference type="ARBA" id="ARBA00022692"/>
    </source>
</evidence>
<comment type="caution">
    <text evidence="16">The sequence shown here is derived from an EMBL/GenBank/DDBJ whole genome shotgun (WGS) entry which is preliminary data.</text>
</comment>
<dbReference type="RefSeq" id="WP_271187645.1">
    <property type="nucleotide sequence ID" value="NZ_BSFE01000009.1"/>
</dbReference>
<evidence type="ECO:0000256" key="8">
    <source>
        <dbReference type="ARBA" id="ARBA00023077"/>
    </source>
</evidence>
<accession>A0A9W6MPL2</accession>
<keyword evidence="8 12" id="KW-0798">TonB box</keyword>
<dbReference type="GO" id="GO:0006826">
    <property type="term" value="P:iron ion transport"/>
    <property type="evidence" value="ECO:0007669"/>
    <property type="project" value="UniProtKB-KW"/>
</dbReference>
<keyword evidence="6" id="KW-0408">Iron</keyword>
<name>A0A9W6MPL2_9PROT</name>
<evidence type="ECO:0000256" key="3">
    <source>
        <dbReference type="ARBA" id="ARBA00022452"/>
    </source>
</evidence>
<keyword evidence="3 11" id="KW-1134">Transmembrane beta strand</keyword>
<keyword evidence="16" id="KW-0675">Receptor</keyword>
<evidence type="ECO:0000256" key="2">
    <source>
        <dbReference type="ARBA" id="ARBA00022448"/>
    </source>
</evidence>
<proteinExistence type="inferred from homology"/>
<keyword evidence="13" id="KW-0732">Signal</keyword>
<dbReference type="InterPro" id="IPR036942">
    <property type="entry name" value="Beta-barrel_TonB_sf"/>
</dbReference>
<organism evidence="16 17">
    <name type="scientific">Maricaulis virginensis</name>
    <dbReference type="NCBI Taxonomy" id="144022"/>
    <lineage>
        <taxon>Bacteria</taxon>
        <taxon>Pseudomonadati</taxon>
        <taxon>Pseudomonadota</taxon>
        <taxon>Alphaproteobacteria</taxon>
        <taxon>Maricaulales</taxon>
        <taxon>Maricaulaceae</taxon>
        <taxon>Maricaulis</taxon>
    </lineage>
</organism>
<evidence type="ECO:0000256" key="6">
    <source>
        <dbReference type="ARBA" id="ARBA00023004"/>
    </source>
</evidence>
<gene>
    <name evidence="16" type="ORF">GCM10017621_28000</name>
</gene>
<evidence type="ECO:0000256" key="10">
    <source>
        <dbReference type="ARBA" id="ARBA00023237"/>
    </source>
</evidence>
<sequence length="735" mass="79863">MNCRKTGLAGASVLALTAAAGAVSAQDTDVAADTQVRGGIETIVVTARKREESIQETPISVTAFTEGMIERAGITDIADVAIRTPGLAYGNYGDEKLSPTSLRGVIGGSGSAGADGAVGFYLDEVFLGQGVGATIDLFDMERIEVLRGPQGTLFGRNTIGGLIHYTTARPTDEFEAYLEAEIGDYDHRRIGAGISGPLIGDRVSGRLAFVRNQRGGTSYNVVLDEEVNTEDSWSARGQLLFDIGDRTEWRLSADYREVDQDSLVFETLNYNDATTFATVLDLYGLPRNADPFDRNVYADDITYERSEAWGVASHFTTMIGDVELVNITAYRTHDYANRTDTDRSALEWAYDGDPEEVSRFSNELRLSWSSGDFDWVGGLYYYQQETNNLSFIELGGDLMTLLGAPSLAGIRAGSDAAMDTTSIAVFGAGTWNVSDRLDFTLGGRYTTEEKSIDYSQSDPVGLLGGDFAVSAEDDWAEFTPSANVRFRFTSDVMGYATVSRGFKSGGFNDALGDANGISFDPETLWNYEAGLKTTLFNGLMQANVTAFYMDWSDIQVAGDNPATPVYDPIIVNAGAAHSQGLELEILAQPTDNLTLGFNAALLEAEFDEGTLPNGAPLADIPRAPDYTANLNAEYRAPMTPGTDWFVGGEVLMRGESYLTVDNQEDGHVNAYALVNLNIGLESSDGRWRINLWGRNIFDETVKERLFDLSNQDVVGQKFIVLNDPATIGVSLNLRY</sequence>
<evidence type="ECO:0000256" key="13">
    <source>
        <dbReference type="SAM" id="SignalP"/>
    </source>
</evidence>
<protein>
    <submittedName>
        <fullName evidence="16">TonB-dependent receptor</fullName>
    </submittedName>
</protein>
<evidence type="ECO:0000313" key="16">
    <source>
        <dbReference type="EMBL" id="GLK53292.1"/>
    </source>
</evidence>
<dbReference type="PROSITE" id="PS52016">
    <property type="entry name" value="TONB_DEPENDENT_REC_3"/>
    <property type="match status" value="1"/>
</dbReference>
<feature type="signal peptide" evidence="13">
    <location>
        <begin position="1"/>
        <end position="25"/>
    </location>
</feature>
<keyword evidence="10 11" id="KW-0998">Cell outer membrane</keyword>
<keyword evidence="7" id="KW-0406">Ion transport</keyword>
<feature type="domain" description="TonB-dependent receptor-like beta-barrel" evidence="14">
    <location>
        <begin position="254"/>
        <end position="696"/>
    </location>
</feature>
<evidence type="ECO:0000256" key="7">
    <source>
        <dbReference type="ARBA" id="ARBA00023065"/>
    </source>
</evidence>
<keyword evidence="4" id="KW-0410">Iron transport</keyword>
<keyword evidence="9 11" id="KW-0472">Membrane</keyword>
<evidence type="ECO:0000313" key="17">
    <source>
        <dbReference type="Proteomes" id="UP001143486"/>
    </source>
</evidence>
<dbReference type="Pfam" id="PF00593">
    <property type="entry name" value="TonB_dep_Rec_b-barrel"/>
    <property type="match status" value="1"/>
</dbReference>
<evidence type="ECO:0000259" key="15">
    <source>
        <dbReference type="Pfam" id="PF07715"/>
    </source>
</evidence>